<gene>
    <name evidence="2" type="ORF">E2626_03455</name>
</gene>
<keyword evidence="1" id="KW-0175">Coiled coil</keyword>
<dbReference type="EMBL" id="SORX01000002">
    <property type="protein sequence ID" value="TFE02876.1"/>
    <property type="molecule type" value="Genomic_DNA"/>
</dbReference>
<sequence length="128" mass="15277">MFEWLQDYHKLEDEIIYLENNLYRANRELGRWIEGDLAKLKIHPESSAAKLEEHIERIEHELACKMNDLHDVKSLIKRFRGIEHQILYGKYVEGKTLERVAEDLGYSSQYIYAKHAQIKRMITFADKV</sequence>
<dbReference type="OrthoDB" id="2454082at2"/>
<comment type="caution">
    <text evidence="2">The sequence shown here is derived from an EMBL/GenBank/DDBJ whole genome shotgun (WGS) entry which is preliminary data.</text>
</comment>
<evidence type="ECO:0000256" key="1">
    <source>
        <dbReference type="SAM" id="Coils"/>
    </source>
</evidence>
<dbReference type="SUPFAM" id="SSF88659">
    <property type="entry name" value="Sigma3 and sigma4 domains of RNA polymerase sigma factors"/>
    <property type="match status" value="1"/>
</dbReference>
<feature type="coiled-coil region" evidence="1">
    <location>
        <begin position="8"/>
        <end position="68"/>
    </location>
</feature>
<name>A0A4Y8LIP7_9BACL</name>
<organism evidence="2 3">
    <name type="scientific">Jeotgalibacillus salarius</name>
    <dbReference type="NCBI Taxonomy" id="546023"/>
    <lineage>
        <taxon>Bacteria</taxon>
        <taxon>Bacillati</taxon>
        <taxon>Bacillota</taxon>
        <taxon>Bacilli</taxon>
        <taxon>Bacillales</taxon>
        <taxon>Caryophanaceae</taxon>
        <taxon>Jeotgalibacillus</taxon>
    </lineage>
</organism>
<protein>
    <recommendedName>
        <fullName evidence="4">DUF1492 domain-containing protein</fullName>
    </recommendedName>
</protein>
<dbReference type="RefSeq" id="WP_134379708.1">
    <property type="nucleotide sequence ID" value="NZ_SORX01000002.1"/>
</dbReference>
<dbReference type="AlphaFoldDB" id="A0A4Y8LIP7"/>
<accession>A0A4Y8LIP7</accession>
<dbReference type="Proteomes" id="UP000297776">
    <property type="component" value="Unassembled WGS sequence"/>
</dbReference>
<proteinExistence type="predicted"/>
<evidence type="ECO:0000313" key="2">
    <source>
        <dbReference type="EMBL" id="TFE02876.1"/>
    </source>
</evidence>
<reference evidence="2 3" key="1">
    <citation type="submission" date="2019-03" db="EMBL/GenBank/DDBJ databases">
        <authorList>
            <person name="Yang Y."/>
        </authorList>
    </citation>
    <scope>NUCLEOTIDE SEQUENCE [LARGE SCALE GENOMIC DNA]</scope>
    <source>
        <strain evidence="2 3">ASL-1</strain>
    </source>
</reference>
<keyword evidence="3" id="KW-1185">Reference proteome</keyword>
<evidence type="ECO:0000313" key="3">
    <source>
        <dbReference type="Proteomes" id="UP000297776"/>
    </source>
</evidence>
<dbReference type="InterPro" id="IPR013324">
    <property type="entry name" value="RNA_pol_sigma_r3/r4-like"/>
</dbReference>
<evidence type="ECO:0008006" key="4">
    <source>
        <dbReference type="Google" id="ProtNLM"/>
    </source>
</evidence>